<comment type="caution">
    <text evidence="1">The sequence shown here is derived from an EMBL/GenBank/DDBJ whole genome shotgun (WGS) entry which is preliminary data.</text>
</comment>
<dbReference type="Proteomes" id="UP000054805">
    <property type="component" value="Unassembled WGS sequence"/>
</dbReference>
<protein>
    <submittedName>
        <fullName evidence="1">Uncharacterized protein</fullName>
    </submittedName>
</protein>
<proteinExistence type="predicted"/>
<evidence type="ECO:0000313" key="2">
    <source>
        <dbReference type="Proteomes" id="UP000054805"/>
    </source>
</evidence>
<reference evidence="1 2" key="1">
    <citation type="submission" date="2015-01" db="EMBL/GenBank/DDBJ databases">
        <title>Evolution of Trichinella species and genotypes.</title>
        <authorList>
            <person name="Korhonen P.K."/>
            <person name="Edoardo P."/>
            <person name="Giuseppe L.R."/>
            <person name="Gasser R.B."/>
        </authorList>
    </citation>
    <scope>NUCLEOTIDE SEQUENCE [LARGE SCALE GENOMIC DNA]</scope>
    <source>
        <strain evidence="1">ISS588</strain>
    </source>
</reference>
<sequence length="70" mass="7902">MRILGTRSGKIVSKPVSRFTKYDLSGFSGVSAMDRQCQSILYCMVVILSQWSLQGSFAVFMCTRRQCGRQ</sequence>
<dbReference type="EMBL" id="JYDS01000122">
    <property type="protein sequence ID" value="KRZ24397.1"/>
    <property type="molecule type" value="Genomic_DNA"/>
</dbReference>
<dbReference type="AlphaFoldDB" id="A0A0V1IP35"/>
<gene>
    <name evidence="1" type="ORF">T4B_12475</name>
</gene>
<accession>A0A0V1IP35</accession>
<keyword evidence="2" id="KW-1185">Reference proteome</keyword>
<evidence type="ECO:0000313" key="1">
    <source>
        <dbReference type="EMBL" id="KRZ24397.1"/>
    </source>
</evidence>
<organism evidence="1 2">
    <name type="scientific">Trichinella pseudospiralis</name>
    <name type="common">Parasitic roundworm</name>
    <dbReference type="NCBI Taxonomy" id="6337"/>
    <lineage>
        <taxon>Eukaryota</taxon>
        <taxon>Metazoa</taxon>
        <taxon>Ecdysozoa</taxon>
        <taxon>Nematoda</taxon>
        <taxon>Enoplea</taxon>
        <taxon>Dorylaimia</taxon>
        <taxon>Trichinellida</taxon>
        <taxon>Trichinellidae</taxon>
        <taxon>Trichinella</taxon>
    </lineage>
</organism>
<name>A0A0V1IP35_TRIPS</name>